<dbReference type="Proteomes" id="UP001596353">
    <property type="component" value="Unassembled WGS sequence"/>
</dbReference>
<evidence type="ECO:0000313" key="1">
    <source>
        <dbReference type="EMBL" id="MFC6762563.1"/>
    </source>
</evidence>
<keyword evidence="2" id="KW-1185">Reference proteome</keyword>
<comment type="caution">
    <text evidence="1">The sequence shown here is derived from an EMBL/GenBank/DDBJ whole genome shotgun (WGS) entry which is preliminary data.</text>
</comment>
<evidence type="ECO:0000313" key="2">
    <source>
        <dbReference type="Proteomes" id="UP001596353"/>
    </source>
</evidence>
<reference evidence="2" key="1">
    <citation type="journal article" date="2019" name="Int. J. Syst. Evol. Microbiol.">
        <title>The Global Catalogue of Microorganisms (GCM) 10K type strain sequencing project: providing services to taxonomists for standard genome sequencing and annotation.</title>
        <authorList>
            <consortium name="The Broad Institute Genomics Platform"/>
            <consortium name="The Broad Institute Genome Sequencing Center for Infectious Disease"/>
            <person name="Wu L."/>
            <person name="Ma J."/>
        </authorList>
    </citation>
    <scope>NUCLEOTIDE SEQUENCE [LARGE SCALE GENOMIC DNA]</scope>
    <source>
        <strain evidence="2">CCUG 66188</strain>
    </source>
</reference>
<sequence length="104" mass="11672">MKADEVKQFLEGHSVFALDPETRQVAACIDYEVGGTCIARFVNGETDKGVYGFEGDTYWTRYETFRDGKRHVFRLVAKGPGVAQAYFEDGTIAFLQSHEETPVV</sequence>
<gene>
    <name evidence="1" type="ORF">ACFQFQ_28255</name>
</gene>
<accession>A0ABW2BCS6</accession>
<proteinExistence type="predicted"/>
<dbReference type="EMBL" id="JBHSWG010000004">
    <property type="protein sequence ID" value="MFC6762563.1"/>
    <property type="molecule type" value="Genomic_DNA"/>
</dbReference>
<protein>
    <submittedName>
        <fullName evidence="1">Uncharacterized protein</fullName>
    </submittedName>
</protein>
<organism evidence="1 2">
    <name type="scientific">Sulfitobacter porphyrae</name>
    <dbReference type="NCBI Taxonomy" id="1246864"/>
    <lineage>
        <taxon>Bacteria</taxon>
        <taxon>Pseudomonadati</taxon>
        <taxon>Pseudomonadota</taxon>
        <taxon>Alphaproteobacteria</taxon>
        <taxon>Rhodobacterales</taxon>
        <taxon>Roseobacteraceae</taxon>
        <taxon>Sulfitobacter</taxon>
    </lineage>
</organism>
<name>A0ABW2BCS6_9RHOB</name>